<organism evidence="3 4">
    <name type="scientific">Corynespora cassiicola Philippines</name>
    <dbReference type="NCBI Taxonomy" id="1448308"/>
    <lineage>
        <taxon>Eukaryota</taxon>
        <taxon>Fungi</taxon>
        <taxon>Dikarya</taxon>
        <taxon>Ascomycota</taxon>
        <taxon>Pezizomycotina</taxon>
        <taxon>Dothideomycetes</taxon>
        <taxon>Pleosporomycetidae</taxon>
        <taxon>Pleosporales</taxon>
        <taxon>Corynesporascaceae</taxon>
        <taxon>Corynespora</taxon>
    </lineage>
</organism>
<dbReference type="AlphaFoldDB" id="A0A2T2NM47"/>
<dbReference type="OrthoDB" id="3801569at2759"/>
<keyword evidence="2" id="KW-0812">Transmembrane</keyword>
<sequence>MSSSQASTPTTTMNSEAAVSVATRTAAKCTARRARGPLLAVLASLIYLWTCLLFFKVSFSSYLGAISQVANVTEVRLNAATSELYKETFVHDKFEQLLSSSMPDVYRENHRECLARGADLAYEHYYRLPFYSYPAVRNGTMAWIEDNCGRVHFSPLSVREEIPPFRKGWSALGYKFERRLRYVRDHVVRMFGRFFFKSSPVKPSPINSTIDQMSLTSSRETIFDTQPINLPKHFRFVCEFSRCRLGYIPGNSLDRDAADQEAVLRYQIKLKVMGRITCKVLRLISQFGALQRVILYFQYMITGVWVVIQLYAPKTPTVPVPGGILSMNPKLDFTLDKKEAYVLRSLILQAIFLMAKRIMSTLEPAPYSVAVLRVICLFCSSIGVLMVTVFLAPNNYPEELRKLFLALFDLVDICYAWLKADSMANYSSDTNSEKSVETPSDGSITSSDSLSDESGNSPPRRKYHFTPTSTLQNDIRREREIMREKCAAEEGLQWLHGLEPDFSASSSESEWDVVAGE</sequence>
<keyword evidence="2" id="KW-1133">Transmembrane helix</keyword>
<name>A0A2T2NM47_CORCC</name>
<keyword evidence="4" id="KW-1185">Reference proteome</keyword>
<dbReference type="Proteomes" id="UP000240883">
    <property type="component" value="Unassembled WGS sequence"/>
</dbReference>
<proteinExistence type="predicted"/>
<feature type="transmembrane region" description="Helical" evidence="2">
    <location>
        <begin position="371"/>
        <end position="391"/>
    </location>
</feature>
<reference evidence="3 4" key="1">
    <citation type="journal article" date="2018" name="Front. Microbiol.">
        <title>Genome-Wide Analysis of Corynespora cassiicola Leaf Fall Disease Putative Effectors.</title>
        <authorList>
            <person name="Lopez D."/>
            <person name="Ribeiro S."/>
            <person name="Label P."/>
            <person name="Fumanal B."/>
            <person name="Venisse J.S."/>
            <person name="Kohler A."/>
            <person name="de Oliveira R.R."/>
            <person name="Labutti K."/>
            <person name="Lipzen A."/>
            <person name="Lail K."/>
            <person name="Bauer D."/>
            <person name="Ohm R.A."/>
            <person name="Barry K.W."/>
            <person name="Spatafora J."/>
            <person name="Grigoriev I.V."/>
            <person name="Martin F.M."/>
            <person name="Pujade-Renaud V."/>
        </authorList>
    </citation>
    <scope>NUCLEOTIDE SEQUENCE [LARGE SCALE GENOMIC DNA]</scope>
    <source>
        <strain evidence="3 4">Philippines</strain>
    </source>
</reference>
<gene>
    <name evidence="3" type="ORF">BS50DRAFT_416069</name>
</gene>
<accession>A0A2T2NM47</accession>
<protein>
    <submittedName>
        <fullName evidence="3">Uncharacterized protein</fullName>
    </submittedName>
</protein>
<feature type="region of interest" description="Disordered" evidence="1">
    <location>
        <begin position="427"/>
        <end position="477"/>
    </location>
</feature>
<evidence type="ECO:0000313" key="4">
    <source>
        <dbReference type="Proteomes" id="UP000240883"/>
    </source>
</evidence>
<evidence type="ECO:0000256" key="2">
    <source>
        <dbReference type="SAM" id="Phobius"/>
    </source>
</evidence>
<dbReference type="EMBL" id="KZ678136">
    <property type="protein sequence ID" value="PSN66504.1"/>
    <property type="molecule type" value="Genomic_DNA"/>
</dbReference>
<feature type="transmembrane region" description="Helical" evidence="2">
    <location>
        <begin position="38"/>
        <end position="55"/>
    </location>
</feature>
<evidence type="ECO:0000313" key="3">
    <source>
        <dbReference type="EMBL" id="PSN66504.1"/>
    </source>
</evidence>
<evidence type="ECO:0000256" key="1">
    <source>
        <dbReference type="SAM" id="MobiDB-lite"/>
    </source>
</evidence>
<feature type="compositionally biased region" description="Low complexity" evidence="1">
    <location>
        <begin position="440"/>
        <end position="457"/>
    </location>
</feature>
<feature type="transmembrane region" description="Helical" evidence="2">
    <location>
        <begin position="293"/>
        <end position="312"/>
    </location>
</feature>
<keyword evidence="2" id="KW-0472">Membrane</keyword>